<protein>
    <submittedName>
        <fullName evidence="2">Uncharacterized protein</fullName>
    </submittedName>
</protein>
<dbReference type="Proteomes" id="UP000294887">
    <property type="component" value="Unassembled WGS sequence"/>
</dbReference>
<dbReference type="OrthoDB" id="5623883at2"/>
<dbReference type="AlphaFoldDB" id="A0A4R1EYJ8"/>
<dbReference type="RefSeq" id="WP_131906700.1">
    <property type="nucleotide sequence ID" value="NZ_BAAAFU010000001.1"/>
</dbReference>
<accession>A0A4R1EYJ8</accession>
<proteinExistence type="predicted"/>
<feature type="region of interest" description="Disordered" evidence="1">
    <location>
        <begin position="96"/>
        <end position="121"/>
    </location>
</feature>
<keyword evidence="3" id="KW-1185">Reference proteome</keyword>
<comment type="caution">
    <text evidence="2">The sequence shown here is derived from an EMBL/GenBank/DDBJ whole genome shotgun (WGS) entry which is preliminary data.</text>
</comment>
<feature type="compositionally biased region" description="Basic and acidic residues" evidence="1">
    <location>
        <begin position="100"/>
        <end position="120"/>
    </location>
</feature>
<organism evidence="2 3">
    <name type="scientific">Cocleimonas flava</name>
    <dbReference type="NCBI Taxonomy" id="634765"/>
    <lineage>
        <taxon>Bacteria</taxon>
        <taxon>Pseudomonadati</taxon>
        <taxon>Pseudomonadota</taxon>
        <taxon>Gammaproteobacteria</taxon>
        <taxon>Thiotrichales</taxon>
        <taxon>Thiotrichaceae</taxon>
        <taxon>Cocleimonas</taxon>
    </lineage>
</organism>
<gene>
    <name evidence="2" type="ORF">EV695_2944</name>
</gene>
<evidence type="ECO:0000313" key="2">
    <source>
        <dbReference type="EMBL" id="TCJ84979.1"/>
    </source>
</evidence>
<evidence type="ECO:0000256" key="1">
    <source>
        <dbReference type="SAM" id="MobiDB-lite"/>
    </source>
</evidence>
<sequence length="152" mass="17558">MQDNKLLVIFNKEPVLEFDRNKPLPGKQRQYLDRMDERMNQGIQLGDTFIENPNPLQRAQFVANSLVNALLKQDFNQAIAMCTFLGKRMPELQQIQCEGTEGKGAKDSSEKDGTEKEKDGGISIEFIYDRSYEQSQQEQPIQFYKPEKPSEH</sequence>
<reference evidence="2 3" key="1">
    <citation type="submission" date="2019-03" db="EMBL/GenBank/DDBJ databases">
        <title>Genomic Encyclopedia of Type Strains, Phase IV (KMG-IV): sequencing the most valuable type-strain genomes for metagenomic binning, comparative biology and taxonomic classification.</title>
        <authorList>
            <person name="Goeker M."/>
        </authorList>
    </citation>
    <scope>NUCLEOTIDE SEQUENCE [LARGE SCALE GENOMIC DNA]</scope>
    <source>
        <strain evidence="2 3">DSM 24830</strain>
    </source>
</reference>
<evidence type="ECO:0000313" key="3">
    <source>
        <dbReference type="Proteomes" id="UP000294887"/>
    </source>
</evidence>
<feature type="region of interest" description="Disordered" evidence="1">
    <location>
        <begin position="133"/>
        <end position="152"/>
    </location>
</feature>
<dbReference type="EMBL" id="SMFQ01000004">
    <property type="protein sequence ID" value="TCJ84979.1"/>
    <property type="molecule type" value="Genomic_DNA"/>
</dbReference>
<name>A0A4R1EYJ8_9GAMM</name>